<keyword evidence="3" id="KW-0813">Transport</keyword>
<proteinExistence type="inferred from homology"/>
<evidence type="ECO:0000313" key="9">
    <source>
        <dbReference type="Proteomes" id="UP001071478"/>
    </source>
</evidence>
<dbReference type="GO" id="GO:0005886">
    <property type="term" value="C:plasma membrane"/>
    <property type="evidence" value="ECO:0007669"/>
    <property type="project" value="UniProtKB-SubCell"/>
</dbReference>
<dbReference type="CDD" id="cd03230">
    <property type="entry name" value="ABC_DR_subfamily_A"/>
    <property type="match status" value="1"/>
</dbReference>
<evidence type="ECO:0000256" key="1">
    <source>
        <dbReference type="ARBA" id="ARBA00004202"/>
    </source>
</evidence>
<dbReference type="Gene3D" id="3.40.50.300">
    <property type="entry name" value="P-loop containing nucleotide triphosphate hydrolases"/>
    <property type="match status" value="1"/>
</dbReference>
<dbReference type="GO" id="GO:0005524">
    <property type="term" value="F:ATP binding"/>
    <property type="evidence" value="ECO:0007669"/>
    <property type="project" value="UniProtKB-KW"/>
</dbReference>
<dbReference type="Pfam" id="PF00005">
    <property type="entry name" value="ABC_tran"/>
    <property type="match status" value="1"/>
</dbReference>
<comment type="similarity">
    <text evidence="2">Belongs to the ABC transporter superfamily.</text>
</comment>
<name>A0A9Q4GM47_9CORY</name>
<dbReference type="InterPro" id="IPR003439">
    <property type="entry name" value="ABC_transporter-like_ATP-bd"/>
</dbReference>
<dbReference type="AlphaFoldDB" id="A0A9Q4GM47"/>
<keyword evidence="6" id="KW-0046">Antibiotic resistance</keyword>
<reference evidence="8" key="1">
    <citation type="submission" date="2022-11" db="EMBL/GenBank/DDBJ databases">
        <title>Corynebacterium sp. isolated from Penguins.</title>
        <authorList>
            <person name="Sedlar K."/>
            <person name="Svec P."/>
        </authorList>
    </citation>
    <scope>NUCLEOTIDE SEQUENCE</scope>
    <source>
        <strain evidence="8">P7374</strain>
    </source>
</reference>
<dbReference type="Proteomes" id="UP001071478">
    <property type="component" value="Unassembled WGS sequence"/>
</dbReference>
<dbReference type="EMBL" id="JAPMKU010000004">
    <property type="protein sequence ID" value="MCX7468950.1"/>
    <property type="molecule type" value="Genomic_DNA"/>
</dbReference>
<dbReference type="InterPro" id="IPR017871">
    <property type="entry name" value="ABC_transporter-like_CS"/>
</dbReference>
<dbReference type="RefSeq" id="WP_200254635.1">
    <property type="nucleotide sequence ID" value="NZ_JAENIQ020000004.1"/>
</dbReference>
<evidence type="ECO:0000313" key="8">
    <source>
        <dbReference type="EMBL" id="MCX7468950.1"/>
    </source>
</evidence>
<dbReference type="PANTHER" id="PTHR42711:SF5">
    <property type="entry name" value="ABC TRANSPORTER ATP-BINDING PROTEIN NATA"/>
    <property type="match status" value="1"/>
</dbReference>
<evidence type="ECO:0000259" key="7">
    <source>
        <dbReference type="PROSITE" id="PS50893"/>
    </source>
</evidence>
<evidence type="ECO:0000256" key="4">
    <source>
        <dbReference type="ARBA" id="ARBA00022741"/>
    </source>
</evidence>
<evidence type="ECO:0000256" key="5">
    <source>
        <dbReference type="ARBA" id="ARBA00022840"/>
    </source>
</evidence>
<evidence type="ECO:0000256" key="3">
    <source>
        <dbReference type="ARBA" id="ARBA00022448"/>
    </source>
</evidence>
<comment type="subcellular location">
    <subcellularLocation>
        <location evidence="1">Cell membrane</location>
        <topology evidence="1">Peripheral membrane protein</topology>
    </subcellularLocation>
</comment>
<keyword evidence="4" id="KW-0547">Nucleotide-binding</keyword>
<organism evidence="8 9">
    <name type="scientific">Corynebacterium pygosceleis</name>
    <dbReference type="NCBI Taxonomy" id="2800406"/>
    <lineage>
        <taxon>Bacteria</taxon>
        <taxon>Bacillati</taxon>
        <taxon>Actinomycetota</taxon>
        <taxon>Actinomycetes</taxon>
        <taxon>Mycobacteriales</taxon>
        <taxon>Corynebacteriaceae</taxon>
        <taxon>Corynebacterium</taxon>
    </lineage>
</organism>
<protein>
    <submittedName>
        <fullName evidence="8">ABC transporter ATP-binding protein</fullName>
    </submittedName>
</protein>
<feature type="domain" description="ABC transporter" evidence="7">
    <location>
        <begin position="5"/>
        <end position="232"/>
    </location>
</feature>
<dbReference type="PANTHER" id="PTHR42711">
    <property type="entry name" value="ABC TRANSPORTER ATP-BINDING PROTEIN"/>
    <property type="match status" value="1"/>
</dbReference>
<dbReference type="PROSITE" id="PS00211">
    <property type="entry name" value="ABC_TRANSPORTER_1"/>
    <property type="match status" value="1"/>
</dbReference>
<sequence>MTIAASTTGLNVTVGHTTILNDLELEVASGSFHGILGSNGAGKTTLFKTLLGFIQKTGGSVRLLGTDPWPRNANLLRRVGIQHQRPAFFVRMSLIEHLRAVADIFGSDRTYVSTVIDALNLGKVADTKCENLSGGERQRLAVASALVHRPEVLFLDEPTAGLDPAARKSLVDLLRDTDFTDELTVLYTTHYLEEAERLCDVVSIMDSGTIIATGSPRSLISAAELGATVLLPAAVPQTATIQGIFDRVELSDDGILVHTEDAARALVTLSGAGVDCAGAQISQGRLEDVFFKLTGRNIEQ</sequence>
<gene>
    <name evidence="8" type="ORF">OS129_08695</name>
</gene>
<dbReference type="PROSITE" id="PS50893">
    <property type="entry name" value="ABC_TRANSPORTER_2"/>
    <property type="match status" value="1"/>
</dbReference>
<dbReference type="GO" id="GO:0046677">
    <property type="term" value="P:response to antibiotic"/>
    <property type="evidence" value="ECO:0007669"/>
    <property type="project" value="UniProtKB-KW"/>
</dbReference>
<dbReference type="GO" id="GO:0016887">
    <property type="term" value="F:ATP hydrolysis activity"/>
    <property type="evidence" value="ECO:0007669"/>
    <property type="project" value="InterPro"/>
</dbReference>
<accession>A0A9Q4GM47</accession>
<dbReference type="SMART" id="SM00382">
    <property type="entry name" value="AAA"/>
    <property type="match status" value="1"/>
</dbReference>
<dbReference type="InterPro" id="IPR050763">
    <property type="entry name" value="ABC_transporter_ATP-binding"/>
</dbReference>
<evidence type="ECO:0000256" key="6">
    <source>
        <dbReference type="ARBA" id="ARBA00023251"/>
    </source>
</evidence>
<evidence type="ECO:0000256" key="2">
    <source>
        <dbReference type="ARBA" id="ARBA00005417"/>
    </source>
</evidence>
<dbReference type="InterPro" id="IPR027417">
    <property type="entry name" value="P-loop_NTPase"/>
</dbReference>
<comment type="caution">
    <text evidence="8">The sequence shown here is derived from an EMBL/GenBank/DDBJ whole genome shotgun (WGS) entry which is preliminary data.</text>
</comment>
<dbReference type="InterPro" id="IPR003593">
    <property type="entry name" value="AAA+_ATPase"/>
</dbReference>
<keyword evidence="5 8" id="KW-0067">ATP-binding</keyword>
<dbReference type="SUPFAM" id="SSF52540">
    <property type="entry name" value="P-loop containing nucleoside triphosphate hydrolases"/>
    <property type="match status" value="1"/>
</dbReference>